<dbReference type="Gene3D" id="3.40.50.300">
    <property type="entry name" value="P-loop containing nucleotide triphosphate hydrolases"/>
    <property type="match status" value="1"/>
</dbReference>
<dbReference type="PANTHER" id="PTHR13308">
    <property type="entry name" value="NEDD4-BINDING PROTEIN 2-LIKE 1"/>
    <property type="match status" value="1"/>
</dbReference>
<dbReference type="InterPro" id="IPR027417">
    <property type="entry name" value="P-loop_NTPase"/>
</dbReference>
<proteinExistence type="predicted"/>
<evidence type="ECO:0000313" key="1">
    <source>
        <dbReference type="EMBL" id="OWF35412.1"/>
    </source>
</evidence>
<keyword evidence="2" id="KW-1185">Reference proteome</keyword>
<dbReference type="Gene3D" id="3.90.1740.10">
    <property type="entry name" value="2',3'-cyclic nucleotide 3'-phosphodiesterase superfamily"/>
    <property type="match status" value="1"/>
</dbReference>
<dbReference type="PANTHER" id="PTHR13308:SF40">
    <property type="entry name" value="NEDD4-BINDING PROTEIN 2-LIKE 1"/>
    <property type="match status" value="1"/>
</dbReference>
<reference evidence="1 2" key="1">
    <citation type="journal article" date="2017" name="Nat. Ecol. Evol.">
        <title>Scallop genome provides insights into evolution of bilaterian karyotype and development.</title>
        <authorList>
            <person name="Wang S."/>
            <person name="Zhang J."/>
            <person name="Jiao W."/>
            <person name="Li J."/>
            <person name="Xun X."/>
            <person name="Sun Y."/>
            <person name="Guo X."/>
            <person name="Huan P."/>
            <person name="Dong B."/>
            <person name="Zhang L."/>
            <person name="Hu X."/>
            <person name="Sun X."/>
            <person name="Wang J."/>
            <person name="Zhao C."/>
            <person name="Wang Y."/>
            <person name="Wang D."/>
            <person name="Huang X."/>
            <person name="Wang R."/>
            <person name="Lv J."/>
            <person name="Li Y."/>
            <person name="Zhang Z."/>
            <person name="Liu B."/>
            <person name="Lu W."/>
            <person name="Hui Y."/>
            <person name="Liang J."/>
            <person name="Zhou Z."/>
            <person name="Hou R."/>
            <person name="Li X."/>
            <person name="Liu Y."/>
            <person name="Li H."/>
            <person name="Ning X."/>
            <person name="Lin Y."/>
            <person name="Zhao L."/>
            <person name="Xing Q."/>
            <person name="Dou J."/>
            <person name="Li Y."/>
            <person name="Mao J."/>
            <person name="Guo H."/>
            <person name="Dou H."/>
            <person name="Li T."/>
            <person name="Mu C."/>
            <person name="Jiang W."/>
            <person name="Fu Q."/>
            <person name="Fu X."/>
            <person name="Miao Y."/>
            <person name="Liu J."/>
            <person name="Yu Q."/>
            <person name="Li R."/>
            <person name="Liao H."/>
            <person name="Li X."/>
            <person name="Kong Y."/>
            <person name="Jiang Z."/>
            <person name="Chourrout D."/>
            <person name="Li R."/>
            <person name="Bao Z."/>
        </authorList>
    </citation>
    <scope>NUCLEOTIDE SEQUENCE [LARGE SCALE GENOMIC DNA]</scope>
    <source>
        <strain evidence="1 2">PY_sf001</strain>
    </source>
</reference>
<evidence type="ECO:0000313" key="2">
    <source>
        <dbReference type="Proteomes" id="UP000242188"/>
    </source>
</evidence>
<dbReference type="OrthoDB" id="3231855at2759"/>
<accession>A0A210PFZ7</accession>
<dbReference type="STRING" id="6573.A0A210PFZ7"/>
<dbReference type="Proteomes" id="UP000242188">
    <property type="component" value="Unassembled WGS sequence"/>
</dbReference>
<dbReference type="AlphaFoldDB" id="A0A210PFZ7"/>
<organism evidence="1 2">
    <name type="scientific">Mizuhopecten yessoensis</name>
    <name type="common">Japanese scallop</name>
    <name type="synonym">Patinopecten yessoensis</name>
    <dbReference type="NCBI Taxonomy" id="6573"/>
    <lineage>
        <taxon>Eukaryota</taxon>
        <taxon>Metazoa</taxon>
        <taxon>Spiralia</taxon>
        <taxon>Lophotrochozoa</taxon>
        <taxon>Mollusca</taxon>
        <taxon>Bivalvia</taxon>
        <taxon>Autobranchia</taxon>
        <taxon>Pteriomorphia</taxon>
        <taxon>Pectinida</taxon>
        <taxon>Pectinoidea</taxon>
        <taxon>Pectinidae</taxon>
        <taxon>Mizuhopecten</taxon>
    </lineage>
</organism>
<dbReference type="EMBL" id="NEDP02076728">
    <property type="protein sequence ID" value="OWF35412.1"/>
    <property type="molecule type" value="Genomic_DNA"/>
</dbReference>
<name>A0A210PFZ7_MIZYE</name>
<comment type="caution">
    <text evidence="1">The sequence shown here is derived from an EMBL/GenBank/DDBJ whole genome shotgun (WGS) entry which is preliminary data.</text>
</comment>
<dbReference type="SUPFAM" id="SSF52540">
    <property type="entry name" value="P-loop containing nucleoside triphosphate hydrolases"/>
    <property type="match status" value="1"/>
</dbReference>
<protein>
    <submittedName>
        <fullName evidence="1">NEDD4-binding protein 2-like 1</fullName>
    </submittedName>
</protein>
<dbReference type="InterPro" id="IPR026302">
    <property type="entry name" value="NEDD4-bd_p2"/>
</dbReference>
<gene>
    <name evidence="1" type="ORF">KP79_PYT24563</name>
</gene>
<sequence>MGNCCGKRKDYKHVKTDETEVADLENMEQSQSVSPQQRLEFVIEEELVNEDTVHLEPPALLKTEHIPDPDDTTDFPFFRDQKTINHIQKSQTMFIMRGPSGCGKSSLVRKIESIYRSAVVCSADDYFMGEDGQYEFDSSHLSYAHKDCQDKAKAACSHGNRVVVIDNTNIKRWEMKPYIETAKTHQYVVIMLEPRTKWRYDAEELAKRNSHGVKADDIRKKIKDFQECAPYYFGWFLTVSDSLHLKDIAKDCLIECVKNYPDIRDKMFPKIESLAGKSLAQHKSL</sequence>
<dbReference type="Pfam" id="PF13671">
    <property type="entry name" value="AAA_33"/>
    <property type="match status" value="1"/>
</dbReference>